<organism evidence="5 6">
    <name type="scientific">Parvularcula bermudensis (strain ATCC BAA-594 / HTCC2503 / KCTC 12087)</name>
    <dbReference type="NCBI Taxonomy" id="314260"/>
    <lineage>
        <taxon>Bacteria</taxon>
        <taxon>Pseudomonadati</taxon>
        <taxon>Pseudomonadota</taxon>
        <taxon>Alphaproteobacteria</taxon>
        <taxon>Parvularculales</taxon>
        <taxon>Parvularculaceae</taxon>
        <taxon>Parvularcula</taxon>
    </lineage>
</organism>
<evidence type="ECO:0000256" key="3">
    <source>
        <dbReference type="ARBA" id="ARBA00022840"/>
    </source>
</evidence>
<dbReference type="OrthoDB" id="9778567at2"/>
<dbReference type="InterPro" id="IPR029000">
    <property type="entry name" value="Cyclophilin-like_dom_sf"/>
</dbReference>
<dbReference type="PANTHER" id="PTHR34698:SF2">
    <property type="entry name" value="5-OXOPROLINASE SUBUNIT B"/>
    <property type="match status" value="1"/>
</dbReference>
<evidence type="ECO:0000256" key="1">
    <source>
        <dbReference type="ARBA" id="ARBA00022741"/>
    </source>
</evidence>
<dbReference type="PANTHER" id="PTHR34698">
    <property type="entry name" value="5-OXOPROLINASE SUBUNIT B"/>
    <property type="match status" value="1"/>
</dbReference>
<dbReference type="STRING" id="314260.PB2503_04712"/>
<dbReference type="GO" id="GO:0005524">
    <property type="term" value="F:ATP binding"/>
    <property type="evidence" value="ECO:0007669"/>
    <property type="project" value="UniProtKB-KW"/>
</dbReference>
<protein>
    <recommendedName>
        <fullName evidence="4">Carboxyltransferase domain-containing protein</fullName>
    </recommendedName>
</protein>
<gene>
    <name evidence="5" type="ordered locus">PB2503_04712</name>
</gene>
<dbReference type="SUPFAM" id="SSF50891">
    <property type="entry name" value="Cyclophilin-like"/>
    <property type="match status" value="1"/>
</dbReference>
<accession>E0TF99</accession>
<dbReference type="InterPro" id="IPR003833">
    <property type="entry name" value="CT_C_D"/>
</dbReference>
<dbReference type="eggNOG" id="COG2049">
    <property type="taxonomic scope" value="Bacteria"/>
</dbReference>
<evidence type="ECO:0000313" key="6">
    <source>
        <dbReference type="Proteomes" id="UP000001302"/>
    </source>
</evidence>
<dbReference type="Pfam" id="PF02682">
    <property type="entry name" value="CT_C_D"/>
    <property type="match status" value="1"/>
</dbReference>
<evidence type="ECO:0000256" key="2">
    <source>
        <dbReference type="ARBA" id="ARBA00022801"/>
    </source>
</evidence>
<dbReference type="KEGG" id="pbr:PB2503_04712"/>
<dbReference type="RefSeq" id="WP_013299991.1">
    <property type="nucleotide sequence ID" value="NC_014414.1"/>
</dbReference>
<dbReference type="InterPro" id="IPR010016">
    <property type="entry name" value="PxpB"/>
</dbReference>
<reference evidence="5 6" key="2">
    <citation type="journal article" date="2011" name="J. Bacteriol.">
        <title>Complete genome sequence of strain HTCC2503T of Parvularcula bermudensis, the type species of the order "Parvularculales" in the class Alphaproteobacteria.</title>
        <authorList>
            <person name="Oh H.M."/>
            <person name="Kang I."/>
            <person name="Vergin K.L."/>
            <person name="Kang D."/>
            <person name="Rhee K.H."/>
            <person name="Giovannoni S.J."/>
            <person name="Cho J.C."/>
        </authorList>
    </citation>
    <scope>NUCLEOTIDE SEQUENCE [LARGE SCALE GENOMIC DNA]</scope>
    <source>
        <strain evidence="6">ATCC BAA-594 / HTCC2503 / KCTC 12087</strain>
    </source>
</reference>
<dbReference type="EMBL" id="CP002156">
    <property type="protein sequence ID" value="ADM09017.1"/>
    <property type="molecule type" value="Genomic_DNA"/>
</dbReference>
<evidence type="ECO:0000313" key="5">
    <source>
        <dbReference type="EMBL" id="ADM09017.1"/>
    </source>
</evidence>
<name>E0TF99_PARBH</name>
<keyword evidence="6" id="KW-1185">Reference proteome</keyword>
<keyword evidence="3" id="KW-0067">ATP-binding</keyword>
<keyword evidence="2" id="KW-0378">Hydrolase</keyword>
<dbReference type="AlphaFoldDB" id="E0TF99"/>
<dbReference type="SUPFAM" id="SSF160467">
    <property type="entry name" value="PH0987 N-terminal domain-like"/>
    <property type="match status" value="1"/>
</dbReference>
<evidence type="ECO:0000259" key="4">
    <source>
        <dbReference type="SMART" id="SM00796"/>
    </source>
</evidence>
<dbReference type="Gene3D" id="2.40.100.10">
    <property type="entry name" value="Cyclophilin-like"/>
    <property type="match status" value="1"/>
</dbReference>
<keyword evidence="1" id="KW-0547">Nucleotide-binding</keyword>
<dbReference type="HOGENOM" id="CLU_020207_0_0_5"/>
<dbReference type="SMART" id="SM00796">
    <property type="entry name" value="AHS1"/>
    <property type="match status" value="1"/>
</dbReference>
<sequence>MLTLHPLGDDAYEVSLPPGVSRGRLAERLRRLDLFVDVVPGLDKLAVSFDPLSTDRRRLERALVNALKDLPLEEEEHGPPLVLPVRYGGEEGPDLEAVAASGGMETAAFIACHTARSYPVALMGFTPGFAYLTGLDERIECTRLATPRVRVAAGSVGVIAGHTGIYSLDGPGGWPIVGRVLEDLFSPKATDPFTLALGQTVRFEAA</sequence>
<dbReference type="Gene3D" id="3.30.1360.40">
    <property type="match status" value="1"/>
</dbReference>
<proteinExistence type="predicted"/>
<dbReference type="GO" id="GO:0016787">
    <property type="term" value="F:hydrolase activity"/>
    <property type="evidence" value="ECO:0007669"/>
    <property type="project" value="UniProtKB-KW"/>
</dbReference>
<reference evidence="6" key="1">
    <citation type="submission" date="2010-08" db="EMBL/GenBank/DDBJ databases">
        <title>Genome sequence of Parvularcula bermudensis HTCC2503.</title>
        <authorList>
            <person name="Kang D.-M."/>
            <person name="Oh H.-M."/>
            <person name="Cho J.-C."/>
        </authorList>
    </citation>
    <scope>NUCLEOTIDE SEQUENCE [LARGE SCALE GENOMIC DNA]</scope>
    <source>
        <strain evidence="6">ATCC BAA-594 / HTCC2503 / KCTC 12087</strain>
    </source>
</reference>
<feature type="domain" description="Carboxyltransferase" evidence="4">
    <location>
        <begin position="2"/>
        <end position="195"/>
    </location>
</feature>
<dbReference type="Proteomes" id="UP000001302">
    <property type="component" value="Chromosome"/>
</dbReference>